<keyword evidence="2" id="KW-1185">Reference proteome</keyword>
<reference evidence="1 2" key="1">
    <citation type="submission" date="2017-11" db="EMBL/GenBank/DDBJ databases">
        <title>The genome of Rhizophagus clarus HR1 reveals common genetic basis of auxotrophy among arbuscular mycorrhizal fungi.</title>
        <authorList>
            <person name="Kobayashi Y."/>
        </authorList>
    </citation>
    <scope>NUCLEOTIDE SEQUENCE [LARGE SCALE GENOMIC DNA]</scope>
    <source>
        <strain evidence="1 2">HR1</strain>
    </source>
</reference>
<dbReference type="STRING" id="94130.A0A2Z6QY74"/>
<protein>
    <recommendedName>
        <fullName evidence="3">F-box domain-containing protein</fullName>
    </recommendedName>
</protein>
<accession>A0A2Z6QY74</accession>
<comment type="caution">
    <text evidence="1">The sequence shown here is derived from an EMBL/GenBank/DDBJ whole genome shotgun (WGS) entry which is preliminary data.</text>
</comment>
<proteinExistence type="predicted"/>
<gene>
    <name evidence="1" type="ORF">RclHR1_23700001</name>
</gene>
<evidence type="ECO:0000313" key="2">
    <source>
        <dbReference type="Proteomes" id="UP000247702"/>
    </source>
</evidence>
<sequence>MNFGAPFNFSFQNMACSKIFSDLPELINEIIQYFQNDYKTLHSFILINRLWCRLAIPLLWEDPFSIPTKNNNFVEIYLRNLSDSDKKFFNKHGINSDLFPSNTLFNYSRFIKCLNIHKINLCVKEWFTHKSLITSKHFNMDIVFKLLFKTFVENENSVNLHTFEFEIHKYSHFSTTYELILQNPNFLRNIRNFKFYYSPFQHEKTIYLFLNFIFSNCNLISSIQFSYNSSNALINEYVLKLINSQHNLKKFVLRDYNKSNYPLLPLKIPNYSNTLKTIIFYCVDFKYVVDVNGKIFERLNVLESVHILHCYSLEYLIQQIINIEKPFQLKSLFMNGIADIKSLELLLRKSGDYLENFVFGSFKNDEQKNQIFELLIKYCTKIKFIDLIGVIICQNIFLVFGLIENIKQNLNHLSIDILDYSHQFIDDVMLSSTVLLNLGQILPCRLEYLNLSLKINTFHLLVFLKNSQNTFIRKLLIRDAKQEKSEEILPYIKEYIMKKKRVRYLAILGNLFGKEENLVSSKDEVKEFELYDIEIQHYDDLFIQIHDYMNLLMQY</sequence>
<dbReference type="EMBL" id="BEXD01001525">
    <property type="protein sequence ID" value="GBB94525.1"/>
    <property type="molecule type" value="Genomic_DNA"/>
</dbReference>
<evidence type="ECO:0000313" key="1">
    <source>
        <dbReference type="EMBL" id="GBB94525.1"/>
    </source>
</evidence>
<organism evidence="1 2">
    <name type="scientific">Rhizophagus clarus</name>
    <dbReference type="NCBI Taxonomy" id="94130"/>
    <lineage>
        <taxon>Eukaryota</taxon>
        <taxon>Fungi</taxon>
        <taxon>Fungi incertae sedis</taxon>
        <taxon>Mucoromycota</taxon>
        <taxon>Glomeromycotina</taxon>
        <taxon>Glomeromycetes</taxon>
        <taxon>Glomerales</taxon>
        <taxon>Glomeraceae</taxon>
        <taxon>Rhizophagus</taxon>
    </lineage>
</organism>
<evidence type="ECO:0008006" key="3">
    <source>
        <dbReference type="Google" id="ProtNLM"/>
    </source>
</evidence>
<dbReference type="AlphaFoldDB" id="A0A2Z6QY74"/>
<dbReference type="Proteomes" id="UP000247702">
    <property type="component" value="Unassembled WGS sequence"/>
</dbReference>
<name>A0A2Z6QY74_9GLOM</name>